<dbReference type="InterPro" id="IPR019165">
    <property type="entry name" value="Peptidase_M76_ATP23"/>
</dbReference>
<dbReference type="AlphaFoldDB" id="A0A9Q8V706"/>
<dbReference type="GeneID" id="72062957"/>
<keyword evidence="6 9" id="KW-0378">Hydrolase</keyword>
<dbReference type="Pfam" id="PF09768">
    <property type="entry name" value="Peptidase_M76"/>
    <property type="match status" value="1"/>
</dbReference>
<dbReference type="GO" id="GO:0004222">
    <property type="term" value="F:metalloendopeptidase activity"/>
    <property type="evidence" value="ECO:0007669"/>
    <property type="project" value="InterPro"/>
</dbReference>
<feature type="region of interest" description="Disordered" evidence="10">
    <location>
        <begin position="1"/>
        <end position="36"/>
    </location>
</feature>
<feature type="compositionally biased region" description="Low complexity" evidence="10">
    <location>
        <begin position="1"/>
        <end position="22"/>
    </location>
</feature>
<dbReference type="GO" id="GO:0033615">
    <property type="term" value="P:mitochondrial proton-transporting ATP synthase complex assembly"/>
    <property type="evidence" value="ECO:0007669"/>
    <property type="project" value="TreeGrafter"/>
</dbReference>
<name>A0A9Q8V706_9HYPO</name>
<reference evidence="11" key="1">
    <citation type="submission" date="2021-11" db="EMBL/GenBank/DDBJ databases">
        <title>Purpureocillium_takamizusanense_genome.</title>
        <authorList>
            <person name="Nguyen N.-H."/>
        </authorList>
    </citation>
    <scope>NUCLEOTIDE SEQUENCE</scope>
    <source>
        <strain evidence="11">PT3</strain>
    </source>
</reference>
<evidence type="ECO:0000256" key="6">
    <source>
        <dbReference type="ARBA" id="ARBA00022801"/>
    </source>
</evidence>
<keyword evidence="7 9" id="KW-0482">Metalloprotease</keyword>
<dbReference type="EC" id="3.4.24.-" evidence="9"/>
<comment type="function">
    <text evidence="8">Has a dual role in the assembly of mitochondrial ATPase. Acts as a protease that removes N-terminal residues of mitochondrial ATPase CF(0) subunit 6 at the intermembrane space side. Also involved in the correct assembly of the membrane-embedded ATPase CF(0) particle, probably mediating association of subunit 6 with the subunit 9 ring.</text>
</comment>
<keyword evidence="5 9" id="KW-0479">Metal-binding</keyword>
<gene>
    <name evidence="11" type="primary">ATP23</name>
    <name evidence="11" type="ORF">JDV02_000993</name>
</gene>
<dbReference type="GO" id="GO:0046872">
    <property type="term" value="F:metal ion binding"/>
    <property type="evidence" value="ECO:0007669"/>
    <property type="project" value="UniProtKB-KW"/>
</dbReference>
<keyword evidence="9" id="KW-0999">Mitochondrion inner membrane</keyword>
<comment type="subcellular location">
    <subcellularLocation>
        <location evidence="1 9">Mitochondrion inner membrane</location>
        <topology evidence="1 9">Peripheral membrane protein</topology>
        <orientation evidence="1 9">Intermembrane side</orientation>
    </subcellularLocation>
</comment>
<dbReference type="GO" id="GO:0034982">
    <property type="term" value="P:mitochondrial protein processing"/>
    <property type="evidence" value="ECO:0007669"/>
    <property type="project" value="TreeGrafter"/>
</dbReference>
<evidence type="ECO:0000313" key="12">
    <source>
        <dbReference type="Proteomes" id="UP000829364"/>
    </source>
</evidence>
<evidence type="ECO:0000256" key="5">
    <source>
        <dbReference type="ARBA" id="ARBA00022723"/>
    </source>
</evidence>
<organism evidence="11 12">
    <name type="scientific">Purpureocillium takamizusanense</name>
    <dbReference type="NCBI Taxonomy" id="2060973"/>
    <lineage>
        <taxon>Eukaryota</taxon>
        <taxon>Fungi</taxon>
        <taxon>Dikarya</taxon>
        <taxon>Ascomycota</taxon>
        <taxon>Pezizomycotina</taxon>
        <taxon>Sordariomycetes</taxon>
        <taxon>Hypocreomycetidae</taxon>
        <taxon>Hypocreales</taxon>
        <taxon>Ophiocordycipitaceae</taxon>
        <taxon>Purpureocillium</taxon>
    </lineage>
</organism>
<dbReference type="PANTHER" id="PTHR21711">
    <property type="entry name" value="MITOCHONDRIAL INNER MEMBRANE PROTEASE"/>
    <property type="match status" value="1"/>
</dbReference>
<keyword evidence="12" id="KW-1185">Reference proteome</keyword>
<comment type="similarity">
    <text evidence="2 9">Belongs to the peptidase M76 family.</text>
</comment>
<evidence type="ECO:0000256" key="4">
    <source>
        <dbReference type="ARBA" id="ARBA00022670"/>
    </source>
</evidence>
<evidence type="ECO:0000256" key="10">
    <source>
        <dbReference type="SAM" id="MobiDB-lite"/>
    </source>
</evidence>
<dbReference type="GO" id="GO:0005743">
    <property type="term" value="C:mitochondrial inner membrane"/>
    <property type="evidence" value="ECO:0007669"/>
    <property type="project" value="UniProtKB-SubCell"/>
</dbReference>
<dbReference type="OrthoDB" id="285308at2759"/>
<evidence type="ECO:0000256" key="8">
    <source>
        <dbReference type="ARBA" id="ARBA00025322"/>
    </source>
</evidence>
<evidence type="ECO:0000256" key="7">
    <source>
        <dbReference type="ARBA" id="ARBA00023049"/>
    </source>
</evidence>
<proteinExistence type="inferred from homology"/>
<dbReference type="RefSeq" id="XP_047837838.1">
    <property type="nucleotide sequence ID" value="XM_047981877.1"/>
</dbReference>
<evidence type="ECO:0000256" key="2">
    <source>
        <dbReference type="ARBA" id="ARBA00009915"/>
    </source>
</evidence>
<accession>A0A9Q8V706</accession>
<evidence type="ECO:0000256" key="3">
    <source>
        <dbReference type="ARBA" id="ARBA00014615"/>
    </source>
</evidence>
<keyword evidence="9" id="KW-0496">Mitochondrion</keyword>
<keyword evidence="9" id="KW-0472">Membrane</keyword>
<evidence type="ECO:0000313" key="11">
    <source>
        <dbReference type="EMBL" id="UNI14357.1"/>
    </source>
</evidence>
<protein>
    <recommendedName>
        <fullName evidence="3 9">Mitochondrial inner membrane protease ATP23</fullName>
        <ecNumber evidence="9">3.4.24.-</ecNumber>
    </recommendedName>
</protein>
<evidence type="ECO:0000256" key="9">
    <source>
        <dbReference type="RuleBase" id="RU364057"/>
    </source>
</evidence>
<dbReference type="KEGG" id="ptkz:JDV02_000993"/>
<evidence type="ECO:0000256" key="1">
    <source>
        <dbReference type="ARBA" id="ARBA00004137"/>
    </source>
</evidence>
<dbReference type="PANTHER" id="PTHR21711:SF0">
    <property type="entry name" value="MITOCHONDRIAL INNER MEMBRANE PROTEASE ATP23 HOMOLOG"/>
    <property type="match status" value="1"/>
</dbReference>
<dbReference type="Proteomes" id="UP000829364">
    <property type="component" value="Chromosome 1"/>
</dbReference>
<sequence length="264" mass="30577">MGSDSPSSTPAAAAGTGVPSSSNGGAPREVVNDPARTGFDPETKWWMNYFRILSGQMTKEGQFHYREWRYKVHEERDCKRCDEYRDWLFTYSPVVRFLSDKIRGLNGNLDRENILCRRCPARLEEDGQVHRQSGGFSPNHGILLCANEVRDRKHLEDTLAHEMVHAWDHLRWKVDWVGDKDLKHAACTEIRASMLSGECRFTREAFTRGQWSVTQQFQNCVRRRAINSVMARPRCKDEAQAAKVIDQVWDSCFTDTRPFDEVYR</sequence>
<keyword evidence="4 9" id="KW-0645">Protease</keyword>
<dbReference type="EMBL" id="CP086354">
    <property type="protein sequence ID" value="UNI14357.1"/>
    <property type="molecule type" value="Genomic_DNA"/>
</dbReference>